<gene>
    <name evidence="2" type="ORF">METZ01_LOCUS89600</name>
</gene>
<protein>
    <submittedName>
        <fullName evidence="2">Uncharacterized protein</fullName>
    </submittedName>
</protein>
<proteinExistence type="predicted"/>
<dbReference type="EMBL" id="UINC01008153">
    <property type="protein sequence ID" value="SVA36746.1"/>
    <property type="molecule type" value="Genomic_DNA"/>
</dbReference>
<dbReference type="AlphaFoldDB" id="A0A381V8M9"/>
<feature type="region of interest" description="Disordered" evidence="1">
    <location>
        <begin position="17"/>
        <end position="50"/>
    </location>
</feature>
<name>A0A381V8M9_9ZZZZ</name>
<evidence type="ECO:0000313" key="2">
    <source>
        <dbReference type="EMBL" id="SVA36746.1"/>
    </source>
</evidence>
<feature type="compositionally biased region" description="Basic and acidic residues" evidence="1">
    <location>
        <begin position="35"/>
        <end position="50"/>
    </location>
</feature>
<accession>A0A381V8M9</accession>
<reference evidence="2" key="1">
    <citation type="submission" date="2018-05" db="EMBL/GenBank/DDBJ databases">
        <authorList>
            <person name="Lanie J.A."/>
            <person name="Ng W.-L."/>
            <person name="Kazmierczak K.M."/>
            <person name="Andrzejewski T.M."/>
            <person name="Davidsen T.M."/>
            <person name="Wayne K.J."/>
            <person name="Tettelin H."/>
            <person name="Glass J.I."/>
            <person name="Rusch D."/>
            <person name="Podicherti R."/>
            <person name="Tsui H.-C.T."/>
            <person name="Winkler M.E."/>
        </authorList>
    </citation>
    <scope>NUCLEOTIDE SEQUENCE</scope>
</reference>
<sequence>MMLDPLGYDALRDIDEIHQRNRRKTDNPLINPTPEKMDYHFPKIDDREKR</sequence>
<organism evidence="2">
    <name type="scientific">marine metagenome</name>
    <dbReference type="NCBI Taxonomy" id="408172"/>
    <lineage>
        <taxon>unclassified sequences</taxon>
        <taxon>metagenomes</taxon>
        <taxon>ecological metagenomes</taxon>
    </lineage>
</organism>
<evidence type="ECO:0000256" key="1">
    <source>
        <dbReference type="SAM" id="MobiDB-lite"/>
    </source>
</evidence>